<name>A0A9P0EF21_NEZVI</name>
<dbReference type="EMBL" id="OV725079">
    <property type="protein sequence ID" value="CAH1395290.1"/>
    <property type="molecule type" value="Genomic_DNA"/>
</dbReference>
<evidence type="ECO:0000256" key="1">
    <source>
        <dbReference type="SAM" id="Phobius"/>
    </source>
</evidence>
<sequence>MFILYKKAKSENEKTSNFCESNEISWPMKEVNIVFSYFSSLYTFLAFCTACSLVPWISLTYLVMRGMRHTWNRWLEGKYPGLEFVINTTARTAVDTPRNQGLICLLLSVQGNCQIQLIKNRVKEDILERRQGGKLVFPHLRTQLTSRWGSYAWVKGSEKEFCLDDHILLAPTTFKGRPISNLNIQDMTSDMIAKLLPGEIPPWQISVITGIDKSYLLVRLHHLYMSEEGLSLSDILSIKQTTWESSPVLDGVFRPPVVIPRVYAALSESTSNMWNEILAQYDPAEKPEVLKHPTLRSTFYLALIVIISTIKSYLSSSTVSLTETFKTELYKRSFTLSLISNSIYNILSLNTVFEMFLMFFKLPLEATKLPIRAIHLVLDTPNHLNLIISLFPDASSKMDVKEIYLYWLYLGHYVLQELVYLFKVFYRAPRVLFEELFLPETPANVHQLQTLSVCGRKVVSWSESVPKDVIKQIAYASGSTESEILLTALAASLKSYFEEAGFSLPDSVMTTCHFTKKGKIPGPGSGGFLCLPLPLTGSNVHESLEEMKKSLFKSKKSQTVFYLASERGLDSSFLLSLLPTLFAKAALYLLSRRYAVSVSLVEGTPDCTLLWGQHVDELMYWRPAQANVCLSLTLICYSDSVTLGVMADAQLSPHHADLSVYFPKYIRNLASSHGIPFPGPSQPQ</sequence>
<evidence type="ECO:0000313" key="4">
    <source>
        <dbReference type="Proteomes" id="UP001152798"/>
    </source>
</evidence>
<dbReference type="InterPro" id="IPR045034">
    <property type="entry name" value="O-acyltransferase_WSD1-like"/>
</dbReference>
<protein>
    <recommendedName>
        <fullName evidence="2">O-acyltransferase WSD1 C-terminal domain-containing protein</fullName>
    </recommendedName>
</protein>
<keyword evidence="4" id="KW-1185">Reference proteome</keyword>
<keyword evidence="1" id="KW-0812">Transmembrane</keyword>
<keyword evidence="1" id="KW-1133">Transmembrane helix</keyword>
<organism evidence="3 4">
    <name type="scientific">Nezara viridula</name>
    <name type="common">Southern green stink bug</name>
    <name type="synonym">Cimex viridulus</name>
    <dbReference type="NCBI Taxonomy" id="85310"/>
    <lineage>
        <taxon>Eukaryota</taxon>
        <taxon>Metazoa</taxon>
        <taxon>Ecdysozoa</taxon>
        <taxon>Arthropoda</taxon>
        <taxon>Hexapoda</taxon>
        <taxon>Insecta</taxon>
        <taxon>Pterygota</taxon>
        <taxon>Neoptera</taxon>
        <taxon>Paraneoptera</taxon>
        <taxon>Hemiptera</taxon>
        <taxon>Heteroptera</taxon>
        <taxon>Panheteroptera</taxon>
        <taxon>Pentatomomorpha</taxon>
        <taxon>Pentatomoidea</taxon>
        <taxon>Pentatomidae</taxon>
        <taxon>Pentatominae</taxon>
        <taxon>Nezara</taxon>
    </lineage>
</organism>
<accession>A0A9P0EF21</accession>
<dbReference type="GO" id="GO:0005886">
    <property type="term" value="C:plasma membrane"/>
    <property type="evidence" value="ECO:0007669"/>
    <property type="project" value="TreeGrafter"/>
</dbReference>
<dbReference type="Proteomes" id="UP001152798">
    <property type="component" value="Chromosome 3"/>
</dbReference>
<dbReference type="AlphaFoldDB" id="A0A9P0EF21"/>
<evidence type="ECO:0000259" key="2">
    <source>
        <dbReference type="Pfam" id="PF06974"/>
    </source>
</evidence>
<dbReference type="OrthoDB" id="8196708at2759"/>
<feature type="transmembrane region" description="Helical" evidence="1">
    <location>
        <begin position="41"/>
        <end position="64"/>
    </location>
</feature>
<proteinExistence type="predicted"/>
<dbReference type="PANTHER" id="PTHR31650">
    <property type="entry name" value="O-ACYLTRANSFERASE (WSD1-LIKE) FAMILY PROTEIN"/>
    <property type="match status" value="1"/>
</dbReference>
<keyword evidence="1" id="KW-0472">Membrane</keyword>
<gene>
    <name evidence="3" type="ORF">NEZAVI_LOCUS5591</name>
</gene>
<dbReference type="GO" id="GO:0008374">
    <property type="term" value="F:O-acyltransferase activity"/>
    <property type="evidence" value="ECO:0007669"/>
    <property type="project" value="InterPro"/>
</dbReference>
<reference evidence="3" key="1">
    <citation type="submission" date="2022-01" db="EMBL/GenBank/DDBJ databases">
        <authorList>
            <person name="King R."/>
        </authorList>
    </citation>
    <scope>NUCLEOTIDE SEQUENCE</scope>
</reference>
<evidence type="ECO:0000313" key="3">
    <source>
        <dbReference type="EMBL" id="CAH1395290.1"/>
    </source>
</evidence>
<dbReference type="GO" id="GO:0019432">
    <property type="term" value="P:triglyceride biosynthetic process"/>
    <property type="evidence" value="ECO:0007669"/>
    <property type="project" value="TreeGrafter"/>
</dbReference>
<dbReference type="InterPro" id="IPR009721">
    <property type="entry name" value="O-acyltransferase_WSD1_C"/>
</dbReference>
<dbReference type="Pfam" id="PF06974">
    <property type="entry name" value="WS_DGAT_C"/>
    <property type="match status" value="1"/>
</dbReference>
<dbReference type="PANTHER" id="PTHR31650:SF23">
    <property type="entry name" value="GH11223P"/>
    <property type="match status" value="1"/>
</dbReference>
<feature type="domain" description="O-acyltransferase WSD1 C-terminal" evidence="2">
    <location>
        <begin position="527"/>
        <end position="666"/>
    </location>
</feature>